<keyword evidence="14" id="KW-1185">Reference proteome</keyword>
<dbReference type="Proteomes" id="UP000009223">
    <property type="component" value="Chromosome"/>
</dbReference>
<feature type="binding site" evidence="11">
    <location>
        <position position="270"/>
    </location>
    <ligand>
        <name>NAD(+)</name>
        <dbReference type="ChEBI" id="CHEBI:57540"/>
    </ligand>
</feature>
<dbReference type="InterPro" id="IPR001732">
    <property type="entry name" value="UDP-Glc/GDP-Man_DH_N"/>
</dbReference>
<dbReference type="Pfam" id="PF03721">
    <property type="entry name" value="UDPG_MGDP_dh_N"/>
    <property type="match status" value="1"/>
</dbReference>
<reference evidence="14" key="1">
    <citation type="submission" date="2009-12" db="EMBL/GenBank/DDBJ databases">
        <title>Complete sequence of Treponema primitia strain ZAS-2.</title>
        <authorList>
            <person name="Tetu S.G."/>
            <person name="Matson E."/>
            <person name="Ren Q."/>
            <person name="Seshadri R."/>
            <person name="Elbourne L."/>
            <person name="Hassan K.A."/>
            <person name="Durkin A."/>
            <person name="Radune D."/>
            <person name="Mohamoud Y."/>
            <person name="Shay R."/>
            <person name="Jin S."/>
            <person name="Zhang X."/>
            <person name="Lucey K."/>
            <person name="Ballor N.R."/>
            <person name="Ottesen E."/>
            <person name="Rosenthal R."/>
            <person name="Allen A."/>
            <person name="Leadbetter J.R."/>
            <person name="Paulsen I.T."/>
        </authorList>
    </citation>
    <scope>NUCLEOTIDE SEQUENCE [LARGE SCALE GENOMIC DNA]</scope>
    <source>
        <strain evidence="14">ATCC BAA-887 / DSM 12427 / ZAS-2</strain>
    </source>
</reference>
<evidence type="ECO:0000256" key="5">
    <source>
        <dbReference type="ARBA" id="ARBA00023002"/>
    </source>
</evidence>
<dbReference type="HOGENOM" id="CLU_023810_1_2_12"/>
<protein>
    <recommendedName>
        <fullName evidence="4 8">UDP-glucose 6-dehydrogenase</fullName>
        <ecNumber evidence="3 8">1.1.1.22</ecNumber>
    </recommendedName>
</protein>
<dbReference type="PIRSF" id="PIRSF500134">
    <property type="entry name" value="UDPglc_DH_bac"/>
    <property type="match status" value="1"/>
</dbReference>
<dbReference type="GO" id="GO:0000271">
    <property type="term" value="P:polysaccharide biosynthetic process"/>
    <property type="evidence" value="ECO:0007669"/>
    <property type="project" value="InterPro"/>
</dbReference>
<evidence type="ECO:0000256" key="11">
    <source>
        <dbReference type="PIRSR" id="PIRSR500134-3"/>
    </source>
</evidence>
<keyword evidence="5 8" id="KW-0560">Oxidoreductase</keyword>
<evidence type="ECO:0000256" key="8">
    <source>
        <dbReference type="PIRNR" id="PIRNR000124"/>
    </source>
</evidence>
<feature type="binding site" evidence="10">
    <location>
        <position position="211"/>
    </location>
    <ligand>
        <name>substrate</name>
    </ligand>
</feature>
<dbReference type="Gene3D" id="3.40.50.720">
    <property type="entry name" value="NAD(P)-binding Rossmann-like Domain"/>
    <property type="match status" value="2"/>
</dbReference>
<feature type="binding site" evidence="11">
    <location>
        <position position="122"/>
    </location>
    <ligand>
        <name>NAD(+)</name>
        <dbReference type="ChEBI" id="CHEBI:57540"/>
    </ligand>
</feature>
<evidence type="ECO:0000256" key="3">
    <source>
        <dbReference type="ARBA" id="ARBA00012954"/>
    </source>
</evidence>
<feature type="binding site" evidence="10">
    <location>
        <position position="264"/>
    </location>
    <ligand>
        <name>substrate</name>
    </ligand>
</feature>
<evidence type="ECO:0000313" key="14">
    <source>
        <dbReference type="Proteomes" id="UP000009223"/>
    </source>
</evidence>
<dbReference type="GO" id="GO:0051287">
    <property type="term" value="F:NAD binding"/>
    <property type="evidence" value="ECO:0007669"/>
    <property type="project" value="InterPro"/>
</dbReference>
<evidence type="ECO:0000256" key="6">
    <source>
        <dbReference type="ARBA" id="ARBA00023027"/>
    </source>
</evidence>
<reference evidence="13 14" key="2">
    <citation type="journal article" date="2011" name="ISME J.">
        <title>RNA-seq reveals cooperative metabolic interactions between two termite-gut spirochete species in co-culture.</title>
        <authorList>
            <person name="Rosenthal A.Z."/>
            <person name="Matson E.G."/>
            <person name="Eldar A."/>
            <person name="Leadbetter J.R."/>
        </authorList>
    </citation>
    <scope>NUCLEOTIDE SEQUENCE [LARGE SCALE GENOMIC DNA]</scope>
    <source>
        <strain evidence="14">ATCC BAA-887 / DSM 12427 / ZAS-2</strain>
    </source>
</reference>
<gene>
    <name evidence="13" type="ordered locus">TREPR_2367</name>
</gene>
<dbReference type="RefSeq" id="WP_015707837.1">
    <property type="nucleotide sequence ID" value="NC_015578.1"/>
</dbReference>
<dbReference type="GO" id="GO:0006065">
    <property type="term" value="P:UDP-glucuronate biosynthetic process"/>
    <property type="evidence" value="ECO:0007669"/>
    <property type="project" value="UniProtKB-UniPathway"/>
</dbReference>
<comment type="pathway">
    <text evidence="1">Nucleotide-sugar biosynthesis; UDP-alpha-D-glucuronate biosynthesis; UDP-alpha-D-glucuronate from UDP-alpha-D-glucose: step 1/1.</text>
</comment>
<dbReference type="InterPro" id="IPR008927">
    <property type="entry name" value="6-PGluconate_DH-like_C_sf"/>
</dbReference>
<dbReference type="SMART" id="SM00984">
    <property type="entry name" value="UDPG_MGDP_dh_C"/>
    <property type="match status" value="1"/>
</dbReference>
<dbReference type="InterPro" id="IPR036220">
    <property type="entry name" value="UDP-Glc/GDP-Man_DH_C_sf"/>
</dbReference>
<evidence type="ECO:0000259" key="12">
    <source>
        <dbReference type="SMART" id="SM00984"/>
    </source>
</evidence>
<proteinExistence type="inferred from homology"/>
<dbReference type="Pfam" id="PF03720">
    <property type="entry name" value="UDPG_MGDP_dh_C"/>
    <property type="match status" value="1"/>
</dbReference>
<dbReference type="GO" id="GO:0003979">
    <property type="term" value="F:UDP-glucose 6-dehydrogenase activity"/>
    <property type="evidence" value="ECO:0007669"/>
    <property type="project" value="UniProtKB-EC"/>
</dbReference>
<evidence type="ECO:0000256" key="9">
    <source>
        <dbReference type="PIRSR" id="PIRSR500134-1"/>
    </source>
</evidence>
<evidence type="ECO:0000256" key="10">
    <source>
        <dbReference type="PIRSR" id="PIRSR500134-2"/>
    </source>
</evidence>
<dbReference type="KEGG" id="tpi:TREPR_2367"/>
<dbReference type="InterPro" id="IPR036291">
    <property type="entry name" value="NAD(P)-bd_dom_sf"/>
</dbReference>
<accession>F5YHL2</accession>
<sequence>MVNIAVIGTGYVGSVSGACLADFGNHVTCVDNNPAKIESLKKGIIPIYEPGLDTVVERNTRDGRLKFTTDLNAAVKENNVVFIAVGTPPADDGSADLSYVEAAAREIGRAMESYTVVVDKSTVPLGTGRLVTKWIAEELAKRGSAIPFDVVSNPEFLREGSAVLDFTHPDRVVIGSDSEKARKVMKEVYRALYLNETPCIETNLESAEMIKYASNAFLALKITFINEIANLCEKAGANVQDVAKAVGRDGRIGGKFLHPGPGYGGSCFPKDTQALARIGRDYGEPLSLVETTIAANERQKLRMVDKIETGLGGSGSLKGKTIAILGLAFKPNTDDMRESPAIAICEGLVQRGAKLRAWDPAAMKEALWRLESIKDSVYFAKDEYDAIQDSTVLALLTEWNQLRNLDLRKVKELLAVPCFFDLRNVYKREEIEDAGLKYFGIGK</sequence>
<dbReference type="EMBL" id="CP001843">
    <property type="protein sequence ID" value="AEF87018.1"/>
    <property type="molecule type" value="Genomic_DNA"/>
</dbReference>
<keyword evidence="6 8" id="KW-0520">NAD</keyword>
<dbReference type="Gene3D" id="1.20.5.100">
    <property type="entry name" value="Cytochrome c1, transmembrane anchor, C-terminal"/>
    <property type="match status" value="1"/>
</dbReference>
<dbReference type="InterPro" id="IPR017476">
    <property type="entry name" value="UDP-Glc/GDP-Man"/>
</dbReference>
<dbReference type="PIRSF" id="PIRSF000124">
    <property type="entry name" value="UDPglc_GDPman_dh"/>
    <property type="match status" value="1"/>
</dbReference>
<dbReference type="PANTHER" id="PTHR43750:SF3">
    <property type="entry name" value="UDP-GLUCOSE 6-DEHYDROGENASE TUAD"/>
    <property type="match status" value="1"/>
</dbReference>
<dbReference type="UniPathway" id="UPA00038">
    <property type="reaction ID" value="UER00491"/>
</dbReference>
<feature type="binding site" evidence="10">
    <location>
        <begin position="156"/>
        <end position="159"/>
    </location>
    <ligand>
        <name>substrate</name>
    </ligand>
</feature>
<feature type="binding site" evidence="11">
    <location>
        <position position="31"/>
    </location>
    <ligand>
        <name>NAD(+)</name>
        <dbReference type="ChEBI" id="CHEBI:57540"/>
    </ligand>
</feature>
<dbReference type="STRING" id="545694.TREPR_2367"/>
<evidence type="ECO:0000256" key="4">
    <source>
        <dbReference type="ARBA" id="ARBA00015132"/>
    </source>
</evidence>
<evidence type="ECO:0000256" key="2">
    <source>
        <dbReference type="ARBA" id="ARBA00006601"/>
    </source>
</evidence>
<dbReference type="InterPro" id="IPR014027">
    <property type="entry name" value="UDP-Glc/GDP-Man_DH_C"/>
</dbReference>
<dbReference type="OrthoDB" id="9803238at2"/>
<dbReference type="EC" id="1.1.1.22" evidence="3 8"/>
<dbReference type="InterPro" id="IPR014026">
    <property type="entry name" value="UDP-Glc/GDP-Man_DH_dimer"/>
</dbReference>
<feature type="binding site" evidence="10">
    <location>
        <begin position="256"/>
        <end position="260"/>
    </location>
    <ligand>
        <name>substrate</name>
    </ligand>
</feature>
<feature type="domain" description="UDP-glucose/GDP-mannose dehydrogenase C-terminal" evidence="12">
    <location>
        <begin position="323"/>
        <end position="428"/>
    </location>
</feature>
<dbReference type="SUPFAM" id="SSF52413">
    <property type="entry name" value="UDP-glucose/GDP-mannose dehydrogenase C-terminal domain"/>
    <property type="match status" value="1"/>
</dbReference>
<dbReference type="SUPFAM" id="SSF48179">
    <property type="entry name" value="6-phosphogluconate dehydrogenase C-terminal domain-like"/>
    <property type="match status" value="1"/>
</dbReference>
<dbReference type="NCBIfam" id="TIGR03026">
    <property type="entry name" value="NDP-sugDHase"/>
    <property type="match status" value="1"/>
</dbReference>
<dbReference type="InterPro" id="IPR028357">
    <property type="entry name" value="UDPglc_DH_bac"/>
</dbReference>
<comment type="catalytic activity">
    <reaction evidence="7 8">
        <text>UDP-alpha-D-glucose + 2 NAD(+) + H2O = UDP-alpha-D-glucuronate + 2 NADH + 3 H(+)</text>
        <dbReference type="Rhea" id="RHEA:23596"/>
        <dbReference type="ChEBI" id="CHEBI:15377"/>
        <dbReference type="ChEBI" id="CHEBI:15378"/>
        <dbReference type="ChEBI" id="CHEBI:57540"/>
        <dbReference type="ChEBI" id="CHEBI:57945"/>
        <dbReference type="ChEBI" id="CHEBI:58052"/>
        <dbReference type="ChEBI" id="CHEBI:58885"/>
        <dbReference type="EC" id="1.1.1.22"/>
    </reaction>
</comment>
<feature type="binding site" evidence="11">
    <location>
        <position position="159"/>
    </location>
    <ligand>
        <name>NAD(+)</name>
        <dbReference type="ChEBI" id="CHEBI:57540"/>
    </ligand>
</feature>
<feature type="active site" description="Nucleophile" evidence="9">
    <location>
        <position position="267"/>
    </location>
</feature>
<name>F5YHL2_TREPZ</name>
<dbReference type="PANTHER" id="PTHR43750">
    <property type="entry name" value="UDP-GLUCOSE 6-DEHYDROGENASE TUAD"/>
    <property type="match status" value="1"/>
</dbReference>
<evidence type="ECO:0000313" key="13">
    <source>
        <dbReference type="EMBL" id="AEF87018.1"/>
    </source>
</evidence>
<evidence type="ECO:0000256" key="1">
    <source>
        <dbReference type="ARBA" id="ARBA00004701"/>
    </source>
</evidence>
<comment type="similarity">
    <text evidence="2 8">Belongs to the UDP-glucose/GDP-mannose dehydrogenase family.</text>
</comment>
<evidence type="ECO:0000256" key="7">
    <source>
        <dbReference type="ARBA" id="ARBA00047473"/>
    </source>
</evidence>
<feature type="binding site" evidence="11">
    <location>
        <position position="87"/>
    </location>
    <ligand>
        <name>NAD(+)</name>
        <dbReference type="ChEBI" id="CHEBI:57540"/>
    </ligand>
</feature>
<dbReference type="AlphaFoldDB" id="F5YHL2"/>
<dbReference type="eggNOG" id="COG1004">
    <property type="taxonomic scope" value="Bacteria"/>
</dbReference>
<dbReference type="Pfam" id="PF00984">
    <property type="entry name" value="UDPG_MGDP_dh"/>
    <property type="match status" value="1"/>
</dbReference>
<feature type="binding site" evidence="10">
    <location>
        <position position="330"/>
    </location>
    <ligand>
        <name>substrate</name>
    </ligand>
</feature>
<dbReference type="SUPFAM" id="SSF51735">
    <property type="entry name" value="NAD(P)-binding Rossmann-fold domains"/>
    <property type="match status" value="1"/>
</dbReference>
<feature type="binding site" evidence="11">
    <location>
        <position position="36"/>
    </location>
    <ligand>
        <name>NAD(+)</name>
        <dbReference type="ChEBI" id="CHEBI:57540"/>
    </ligand>
</feature>
<feature type="binding site" evidence="11">
    <location>
        <position position="337"/>
    </location>
    <ligand>
        <name>NAD(+)</name>
        <dbReference type="ChEBI" id="CHEBI:57540"/>
    </ligand>
</feature>
<organism evidence="13 14">
    <name type="scientific">Treponema primitia (strain ATCC BAA-887 / DSM 12427 / ZAS-2)</name>
    <dbReference type="NCBI Taxonomy" id="545694"/>
    <lineage>
        <taxon>Bacteria</taxon>
        <taxon>Pseudomonadati</taxon>
        <taxon>Spirochaetota</taxon>
        <taxon>Spirochaetia</taxon>
        <taxon>Spirochaetales</taxon>
        <taxon>Treponemataceae</taxon>
        <taxon>Treponema</taxon>
    </lineage>
</organism>